<keyword evidence="13" id="KW-1185">Reference proteome</keyword>
<evidence type="ECO:0000313" key="12">
    <source>
        <dbReference type="EMBL" id="AKF10101.1"/>
    </source>
</evidence>
<dbReference type="OrthoDB" id="5523050at2"/>
<dbReference type="RefSeq" id="WP_053237093.1">
    <property type="nucleotide sequence ID" value="NZ_CP011125.1"/>
</dbReference>
<dbReference type="EMBL" id="CP011125">
    <property type="protein sequence ID" value="AKF10101.1"/>
    <property type="molecule type" value="Genomic_DNA"/>
</dbReference>
<dbReference type="GO" id="GO:0005524">
    <property type="term" value="F:ATP binding"/>
    <property type="evidence" value="ECO:0007669"/>
    <property type="project" value="UniProtKB-KW"/>
</dbReference>
<feature type="domain" description="Response regulatory" evidence="11">
    <location>
        <begin position="617"/>
        <end position="732"/>
    </location>
</feature>
<dbReference type="SUPFAM" id="SSF52172">
    <property type="entry name" value="CheY-like"/>
    <property type="match status" value="2"/>
</dbReference>
<dbReference type="Pfam" id="PF02518">
    <property type="entry name" value="HATPase_c"/>
    <property type="match status" value="2"/>
</dbReference>
<dbReference type="InterPro" id="IPR001789">
    <property type="entry name" value="Sig_transdc_resp-reg_receiver"/>
</dbReference>
<comment type="catalytic activity">
    <reaction evidence="1">
        <text>ATP + protein L-histidine = ADP + protein N-phospho-L-histidine.</text>
        <dbReference type="EC" id="2.7.13.3"/>
    </reaction>
</comment>
<dbReference type="Pfam" id="PF00512">
    <property type="entry name" value="HisKA"/>
    <property type="match status" value="2"/>
</dbReference>
<dbReference type="InterPro" id="IPR036097">
    <property type="entry name" value="HisK_dim/P_sf"/>
</dbReference>
<dbReference type="CDD" id="cd16922">
    <property type="entry name" value="HATPase_EvgS-ArcB-TorS-like"/>
    <property type="match status" value="2"/>
</dbReference>
<dbReference type="Gene3D" id="3.40.50.2300">
    <property type="match status" value="2"/>
</dbReference>
<dbReference type="SMART" id="SM00065">
    <property type="entry name" value="GAF"/>
    <property type="match status" value="1"/>
</dbReference>
<evidence type="ECO:0000256" key="7">
    <source>
        <dbReference type="ARBA" id="ARBA00022840"/>
    </source>
</evidence>
<dbReference type="SUPFAM" id="SSF55785">
    <property type="entry name" value="PYP-like sensor domain (PAS domain)"/>
    <property type="match status" value="1"/>
</dbReference>
<dbReference type="InterPro" id="IPR013656">
    <property type="entry name" value="PAS_4"/>
</dbReference>
<dbReference type="GO" id="GO:0008168">
    <property type="term" value="F:methyltransferase activity"/>
    <property type="evidence" value="ECO:0007669"/>
    <property type="project" value="UniProtKB-KW"/>
</dbReference>
<evidence type="ECO:0000256" key="2">
    <source>
        <dbReference type="ARBA" id="ARBA00012438"/>
    </source>
</evidence>
<dbReference type="PANTHER" id="PTHR43547">
    <property type="entry name" value="TWO-COMPONENT HISTIDINE KINASE"/>
    <property type="match status" value="1"/>
</dbReference>
<dbReference type="Proteomes" id="UP000034883">
    <property type="component" value="Chromosome"/>
</dbReference>
<keyword evidence="3 9" id="KW-0597">Phosphoprotein</keyword>
<feature type="domain" description="Histidine kinase" evidence="10">
    <location>
        <begin position="1072"/>
        <end position="1294"/>
    </location>
</feature>
<dbReference type="FunFam" id="3.30.565.10:FF:000037">
    <property type="entry name" value="Hybrid sensor histidine kinase/response regulator"/>
    <property type="match status" value="1"/>
</dbReference>
<dbReference type="CDD" id="cd00082">
    <property type="entry name" value="HisKA"/>
    <property type="match status" value="2"/>
</dbReference>
<protein>
    <recommendedName>
        <fullName evidence="2">histidine kinase</fullName>
        <ecNumber evidence="2">2.7.13.3</ecNumber>
    </recommendedName>
</protein>
<proteinExistence type="predicted"/>
<dbReference type="PANTHER" id="PTHR43547:SF2">
    <property type="entry name" value="HYBRID SIGNAL TRANSDUCTION HISTIDINE KINASE C"/>
    <property type="match status" value="1"/>
</dbReference>
<dbReference type="SUPFAM" id="SSF55781">
    <property type="entry name" value="GAF domain-like"/>
    <property type="match status" value="2"/>
</dbReference>
<evidence type="ECO:0000256" key="6">
    <source>
        <dbReference type="ARBA" id="ARBA00022777"/>
    </source>
</evidence>
<dbReference type="Pfam" id="PF00072">
    <property type="entry name" value="Response_reg"/>
    <property type="match status" value="2"/>
</dbReference>
<keyword evidence="12" id="KW-0489">Methyltransferase</keyword>
<dbReference type="Gene3D" id="3.30.450.20">
    <property type="entry name" value="PAS domain"/>
    <property type="match status" value="1"/>
</dbReference>
<dbReference type="CDD" id="cd17580">
    <property type="entry name" value="REC_2_DhkD-like"/>
    <property type="match status" value="1"/>
</dbReference>
<dbReference type="SUPFAM" id="SSF55874">
    <property type="entry name" value="ATPase domain of HSP90 chaperone/DNA topoisomerase II/histidine kinase"/>
    <property type="match status" value="2"/>
</dbReference>
<dbReference type="SUPFAM" id="SSF47384">
    <property type="entry name" value="Homodimeric domain of signal transducing histidine kinase"/>
    <property type="match status" value="2"/>
</dbReference>
<dbReference type="InterPro" id="IPR005467">
    <property type="entry name" value="His_kinase_dom"/>
</dbReference>
<evidence type="ECO:0000256" key="4">
    <source>
        <dbReference type="ARBA" id="ARBA00022679"/>
    </source>
</evidence>
<feature type="modified residue" description="4-aspartylphosphate" evidence="9">
    <location>
        <position position="665"/>
    </location>
</feature>
<evidence type="ECO:0000256" key="8">
    <source>
        <dbReference type="ARBA" id="ARBA00023012"/>
    </source>
</evidence>
<keyword evidence="4 12" id="KW-0808">Transferase</keyword>
<dbReference type="InterPro" id="IPR035965">
    <property type="entry name" value="PAS-like_dom_sf"/>
</dbReference>
<dbReference type="STRING" id="927083.DB32_007250"/>
<dbReference type="EC" id="2.7.13.3" evidence="2"/>
<dbReference type="Gene3D" id="3.30.565.10">
    <property type="entry name" value="Histidine kinase-like ATPase, C-terminal domain"/>
    <property type="match status" value="2"/>
</dbReference>
<dbReference type="KEGG" id="samy:DB32_007250"/>
<keyword evidence="6" id="KW-0418">Kinase</keyword>
<evidence type="ECO:0000256" key="1">
    <source>
        <dbReference type="ARBA" id="ARBA00000085"/>
    </source>
</evidence>
<dbReference type="CDD" id="cd17574">
    <property type="entry name" value="REC_OmpR"/>
    <property type="match status" value="1"/>
</dbReference>
<dbReference type="InterPro" id="IPR029016">
    <property type="entry name" value="GAF-like_dom_sf"/>
</dbReference>
<dbReference type="InterPro" id="IPR004358">
    <property type="entry name" value="Sig_transdc_His_kin-like_C"/>
</dbReference>
<dbReference type="FunFam" id="3.30.565.10:FF:000010">
    <property type="entry name" value="Sensor histidine kinase RcsC"/>
    <property type="match status" value="1"/>
</dbReference>
<keyword evidence="7" id="KW-0067">ATP-binding</keyword>
<organism evidence="12 13">
    <name type="scientific">Sandaracinus amylolyticus</name>
    <dbReference type="NCBI Taxonomy" id="927083"/>
    <lineage>
        <taxon>Bacteria</taxon>
        <taxon>Pseudomonadati</taxon>
        <taxon>Myxococcota</taxon>
        <taxon>Polyangia</taxon>
        <taxon>Polyangiales</taxon>
        <taxon>Sandaracinaceae</taxon>
        <taxon>Sandaracinus</taxon>
    </lineage>
</organism>
<dbReference type="Pfam" id="PF01590">
    <property type="entry name" value="GAF"/>
    <property type="match status" value="1"/>
</dbReference>
<evidence type="ECO:0000256" key="9">
    <source>
        <dbReference type="PROSITE-ProRule" id="PRU00169"/>
    </source>
</evidence>
<dbReference type="Gene3D" id="3.30.450.40">
    <property type="match status" value="2"/>
</dbReference>
<name>A0A0F6YLP0_9BACT</name>
<evidence type="ECO:0000256" key="5">
    <source>
        <dbReference type="ARBA" id="ARBA00022741"/>
    </source>
</evidence>
<sequence length="1448" mass="156777">MADGARTEECLAGGGEMGARMRAVDWSRTPLGPVERWPQSLRTSVSTCLSSRFPILVWWGPELVKLYNDAYAEILGDKHPRALGRPGREVWPEIWHIIGPMLATVVERGEGTWAEDEMLPMNRHGFVEETYFTFSYSPIRDESGGIGGVFTAVQETTAKVLGERRLGTLRTLAKVVGTATSPIDACERTARALVPASADVPFALFYLSAPDGRSARLAAQVGIDSIACAEEIALEGESTPWPLARAAREGLVVVHGEALNGLGPLPGGPWPEPATCVVVLPLATPGGAGPQGFVVAGCSPRIALDDRYRGFFSLLADQVATALDHARAAEAARRRAEELAELDRLKTTFFSNASHELRTPLTLILAPLEDAMRAPPGRLEGDSLASVHRNALRLLRLVNSLLDFARIEAGRARASFEPLDLAQVTTDLASAFRGPIERGGLALEVDCPPLSQPVWVDADLWEKVVLNLLSNAFKFTFDGRITVRMRERGERIVLEVSDTGGGIPPHEVPQLFQRFHRVEGTRSRTHEGTGIGLALVHELVHLHGGTIGVESTLGRGTTFTVTLRAGHAHLPADRVSSPHALQSTRIGARPFVEEAERWLPEPEPERVATPAPGTKARVLIADDNADMRAYLTRLLSPSFDVQCVEDGARALEAMRVAVPDVLVSDVMMPGVDGLGLVRAVRADPTLAALPVVLLSARAGEESRVDGMGAGADDYVVKPFSGRELVARVRAHVQLGRTRRALAQELAESEELFRVSQEISPLGFSYFAPVRDPSGAILDFELLYQNGAAARLNGLPSGRHDPPISLRETVPTLPTSERWQGYLSVAETGVTWQRELHYESPSFAGWVRVTLVRPRPDAIALIAEDVTARRAIEDERARLLEREREHSARLRGLAEAALDIVGSGTIEALLRITAERARALVPSHQAIAIVASDLDGGPPTRAVSRSEEHALAAGTDDSSVDELDALVRDTNRPVRLSHAELVAHPSFRDAERAPRMRGWLAAPLVGSDGRNLGLLQLTHRSAGEFTGEDEAVLVQLAGVASIALENARLYELAQGERRRAEDANRLKDEFLATMSHELRTPLNAMLGWARMLRSGALPESKRAHALETIERNVRIQTALIEDVLDVARISTGKLRLDAAPLDIAQVVQAAVEIVRPAAESKGIALDVTLGGACRTMGDATRLQQIVWNLLTNAVKFTPRGGHVVVTMRRVVIDGGAAHVEIAVQDSGQGIPHEFLPHVFERFRQADASSTRKHGGLGLGLSVVKHLVELHGGSVHAESEGEARGARFVVRIPIVPLRSMPAGVVATERPRVELETSELTRLPELAGIRVLLVEDEPDTRDVLRAILEHCGMPVTATSSADDALAAFDAARPDVLVSDIGMPGTDGYELIRTLRERDDDRARRVPALALTAFASEGDRRRALEAGFQLHLSKPVEPAELVAAIARLRGAR</sequence>
<keyword evidence="5" id="KW-0547">Nucleotide-binding</keyword>
<dbReference type="InterPro" id="IPR036890">
    <property type="entry name" value="HATPase_C_sf"/>
</dbReference>
<dbReference type="InterPro" id="IPR003018">
    <property type="entry name" value="GAF"/>
</dbReference>
<keyword evidence="8" id="KW-0902">Two-component regulatory system</keyword>
<dbReference type="SMART" id="SM00387">
    <property type="entry name" value="HATPase_c"/>
    <property type="match status" value="2"/>
</dbReference>
<dbReference type="GO" id="GO:0000155">
    <property type="term" value="F:phosphorelay sensor kinase activity"/>
    <property type="evidence" value="ECO:0007669"/>
    <property type="project" value="InterPro"/>
</dbReference>
<dbReference type="InterPro" id="IPR003661">
    <property type="entry name" value="HisK_dim/P_dom"/>
</dbReference>
<feature type="domain" description="Histidine kinase" evidence="10">
    <location>
        <begin position="352"/>
        <end position="567"/>
    </location>
</feature>
<dbReference type="PRINTS" id="PR00344">
    <property type="entry name" value="BCTRLSENSOR"/>
</dbReference>
<gene>
    <name evidence="12" type="ORF">DB32_007250</name>
</gene>
<evidence type="ECO:0000313" key="13">
    <source>
        <dbReference type="Proteomes" id="UP000034883"/>
    </source>
</evidence>
<dbReference type="SMART" id="SM00388">
    <property type="entry name" value="HisKA"/>
    <property type="match status" value="2"/>
</dbReference>
<dbReference type="PROSITE" id="PS50110">
    <property type="entry name" value="RESPONSE_REGULATORY"/>
    <property type="match status" value="2"/>
</dbReference>
<dbReference type="InterPro" id="IPR003594">
    <property type="entry name" value="HATPase_dom"/>
</dbReference>
<reference evidence="12 13" key="1">
    <citation type="submission" date="2015-03" db="EMBL/GenBank/DDBJ databases">
        <title>Genome assembly of Sandaracinus amylolyticus DSM 53668.</title>
        <authorList>
            <person name="Sharma G."/>
            <person name="Subramanian S."/>
        </authorList>
    </citation>
    <scope>NUCLEOTIDE SEQUENCE [LARGE SCALE GENOMIC DNA]</scope>
    <source>
        <strain evidence="12 13">DSM 53668</strain>
    </source>
</reference>
<dbReference type="InterPro" id="IPR011006">
    <property type="entry name" value="CheY-like_superfamily"/>
</dbReference>
<evidence type="ECO:0000259" key="11">
    <source>
        <dbReference type="PROSITE" id="PS50110"/>
    </source>
</evidence>
<dbReference type="Pfam" id="PF08448">
    <property type="entry name" value="PAS_4"/>
    <property type="match status" value="1"/>
</dbReference>
<feature type="modified residue" description="4-aspartylphosphate" evidence="9">
    <location>
        <position position="1376"/>
    </location>
</feature>
<feature type="domain" description="Response regulatory" evidence="11">
    <location>
        <begin position="1327"/>
        <end position="1445"/>
    </location>
</feature>
<dbReference type="PROSITE" id="PS50109">
    <property type="entry name" value="HIS_KIN"/>
    <property type="match status" value="2"/>
</dbReference>
<dbReference type="SMART" id="SM00448">
    <property type="entry name" value="REC"/>
    <property type="match status" value="2"/>
</dbReference>
<dbReference type="Gene3D" id="1.10.287.130">
    <property type="match status" value="2"/>
</dbReference>
<accession>A0A0F6YLP0</accession>
<evidence type="ECO:0000256" key="3">
    <source>
        <dbReference type="ARBA" id="ARBA00022553"/>
    </source>
</evidence>
<dbReference type="GO" id="GO:0032259">
    <property type="term" value="P:methylation"/>
    <property type="evidence" value="ECO:0007669"/>
    <property type="project" value="UniProtKB-KW"/>
</dbReference>
<evidence type="ECO:0000259" key="10">
    <source>
        <dbReference type="PROSITE" id="PS50109"/>
    </source>
</evidence>